<accession>A0A819FP66</accession>
<evidence type="ECO:0000313" key="3">
    <source>
        <dbReference type="Proteomes" id="UP000663823"/>
    </source>
</evidence>
<comment type="caution">
    <text evidence="1">The sequence shown here is derived from an EMBL/GenBank/DDBJ whole genome shotgun (WGS) entry which is preliminary data.</text>
</comment>
<evidence type="ECO:0000313" key="2">
    <source>
        <dbReference type="EMBL" id="CAF3982846.1"/>
    </source>
</evidence>
<protein>
    <submittedName>
        <fullName evidence="1">Uncharacterized protein</fullName>
    </submittedName>
</protein>
<dbReference type="Proteomes" id="UP000663836">
    <property type="component" value="Unassembled WGS sequence"/>
</dbReference>
<dbReference type="EMBL" id="CAJOAX010003744">
    <property type="protein sequence ID" value="CAF3870706.1"/>
    <property type="molecule type" value="Genomic_DNA"/>
</dbReference>
<dbReference type="Proteomes" id="UP000663823">
    <property type="component" value="Unassembled WGS sequence"/>
</dbReference>
<organism evidence="1 3">
    <name type="scientific">Rotaria sordida</name>
    <dbReference type="NCBI Taxonomy" id="392033"/>
    <lineage>
        <taxon>Eukaryota</taxon>
        <taxon>Metazoa</taxon>
        <taxon>Spiralia</taxon>
        <taxon>Gnathifera</taxon>
        <taxon>Rotifera</taxon>
        <taxon>Eurotatoria</taxon>
        <taxon>Bdelloidea</taxon>
        <taxon>Philodinida</taxon>
        <taxon>Philodinidae</taxon>
        <taxon>Rotaria</taxon>
    </lineage>
</organism>
<name>A0A819FP66_9BILA</name>
<reference evidence="1" key="1">
    <citation type="submission" date="2021-02" db="EMBL/GenBank/DDBJ databases">
        <authorList>
            <person name="Nowell W R."/>
        </authorList>
    </citation>
    <scope>NUCLEOTIDE SEQUENCE</scope>
</reference>
<gene>
    <name evidence="2" type="ORF">JBS370_LOCUS25279</name>
    <name evidence="1" type="ORF">OTI717_LOCUS22209</name>
</gene>
<dbReference type="EMBL" id="CAJOBD010004154">
    <property type="protein sequence ID" value="CAF3982846.1"/>
    <property type="molecule type" value="Genomic_DNA"/>
</dbReference>
<proteinExistence type="predicted"/>
<sequence>MNILYEENSQLRFIFSACMSPEDVHKHTKREMDQVAMEYNTDSYNYPSLTHIMYFIYFMHHDEPLTLKISQATNDILIRTHDEYNNIVIVFQRHDDTIYLYLCSAELQLRYLDIVEYITISPEIAQTAVELMKFYIDTKILLYGFPLIIIIPLRENNIVPSVAQQISIT</sequence>
<dbReference type="AlphaFoldDB" id="A0A819FP66"/>
<evidence type="ECO:0000313" key="1">
    <source>
        <dbReference type="EMBL" id="CAF3870706.1"/>
    </source>
</evidence>